<evidence type="ECO:0000259" key="2">
    <source>
        <dbReference type="Pfam" id="PF19026"/>
    </source>
</evidence>
<keyword evidence="4" id="KW-1185">Reference proteome</keyword>
<dbReference type="InterPro" id="IPR044034">
    <property type="entry name" value="NAC-like_UBA"/>
</dbReference>
<organism evidence="3 4">
    <name type="scientific">Apiospora arundinis</name>
    <dbReference type="NCBI Taxonomy" id="335852"/>
    <lineage>
        <taxon>Eukaryota</taxon>
        <taxon>Fungi</taxon>
        <taxon>Dikarya</taxon>
        <taxon>Ascomycota</taxon>
        <taxon>Pezizomycotina</taxon>
        <taxon>Sordariomycetes</taxon>
        <taxon>Xylariomycetidae</taxon>
        <taxon>Amphisphaeriales</taxon>
        <taxon>Apiosporaceae</taxon>
        <taxon>Apiospora</taxon>
    </lineage>
</organism>
<feature type="compositionally biased region" description="Low complexity" evidence="1">
    <location>
        <begin position="34"/>
        <end position="52"/>
    </location>
</feature>
<evidence type="ECO:0000313" key="4">
    <source>
        <dbReference type="Proteomes" id="UP001390339"/>
    </source>
</evidence>
<dbReference type="PANTHER" id="PTHR31184:SF2">
    <property type="entry name" value="HUNTINGTIN-INTERACTING PROTEIN K"/>
    <property type="match status" value="1"/>
</dbReference>
<dbReference type="CDD" id="cd14361">
    <property type="entry name" value="UBA_HYPK"/>
    <property type="match status" value="1"/>
</dbReference>
<feature type="region of interest" description="Disordered" evidence="1">
    <location>
        <begin position="1"/>
        <end position="75"/>
    </location>
</feature>
<dbReference type="EMBL" id="JAPCWZ010000007">
    <property type="protein sequence ID" value="KAK8856514.1"/>
    <property type="molecule type" value="Genomic_DNA"/>
</dbReference>
<evidence type="ECO:0000256" key="1">
    <source>
        <dbReference type="SAM" id="MobiDB-lite"/>
    </source>
</evidence>
<proteinExistence type="predicted"/>
<sequence length="122" mass="12443">MAEPQPRNLHEGATTGDVEDEVQAAKSAEDRKAAAAMASMGANGADDAGSAAVDQEAASKAMKSLGGDAKKPDAAVQKKVKVEAADVTLLVDQLDLTKPKATDLLKAHDGDAVKAMKAFIAV</sequence>
<evidence type="ECO:0000313" key="3">
    <source>
        <dbReference type="EMBL" id="KAK8856514.1"/>
    </source>
</evidence>
<dbReference type="PANTHER" id="PTHR31184">
    <property type="entry name" value="HUNTINGTIN-INTERACTING PROTEIN K FAMILY MEMBER"/>
    <property type="match status" value="1"/>
</dbReference>
<dbReference type="Proteomes" id="UP001390339">
    <property type="component" value="Unassembled WGS sequence"/>
</dbReference>
<dbReference type="InterPro" id="IPR052617">
    <property type="entry name" value="Huntingtin-int_K"/>
</dbReference>
<reference evidence="3 4" key="1">
    <citation type="journal article" date="2024" name="IMA Fungus">
        <title>Apiospora arundinis, a panoply of carbohydrate-active enzymes and secondary metabolites.</title>
        <authorList>
            <person name="Sorensen T."/>
            <person name="Petersen C."/>
            <person name="Muurmann A.T."/>
            <person name="Christiansen J.V."/>
            <person name="Brundto M.L."/>
            <person name="Overgaard C.K."/>
            <person name="Boysen A.T."/>
            <person name="Wollenberg R.D."/>
            <person name="Larsen T.O."/>
            <person name="Sorensen J.L."/>
            <person name="Nielsen K.L."/>
            <person name="Sondergaard T.E."/>
        </authorList>
    </citation>
    <scope>NUCLEOTIDE SEQUENCE [LARGE SCALE GENOMIC DNA]</scope>
    <source>
        <strain evidence="3 4">AAU 773</strain>
    </source>
</reference>
<comment type="caution">
    <text evidence="3">The sequence shown here is derived from an EMBL/GenBank/DDBJ whole genome shotgun (WGS) entry which is preliminary data.</text>
</comment>
<dbReference type="InterPro" id="IPR038922">
    <property type="entry name" value="HYPK_UBA"/>
</dbReference>
<feature type="domain" description="Nascent polypeptide-associated complex subunit alpha-like UBA" evidence="2">
    <location>
        <begin position="80"/>
        <end position="120"/>
    </location>
</feature>
<dbReference type="Pfam" id="PF19026">
    <property type="entry name" value="UBA_HYPK"/>
    <property type="match status" value="1"/>
</dbReference>
<protein>
    <submittedName>
        <fullName evidence="3">N-acetyltransferase yoaA</fullName>
    </submittedName>
</protein>
<accession>A0ABR2I296</accession>
<gene>
    <name evidence="3" type="ORF">PGQ11_012426</name>
</gene>
<name>A0ABR2I296_9PEZI</name>